<organism evidence="15 16">
    <name type="scientific">Castanea mollissima</name>
    <name type="common">Chinese chestnut</name>
    <dbReference type="NCBI Taxonomy" id="60419"/>
    <lineage>
        <taxon>Eukaryota</taxon>
        <taxon>Viridiplantae</taxon>
        <taxon>Streptophyta</taxon>
        <taxon>Embryophyta</taxon>
        <taxon>Tracheophyta</taxon>
        <taxon>Spermatophyta</taxon>
        <taxon>Magnoliopsida</taxon>
        <taxon>eudicotyledons</taxon>
        <taxon>Gunneridae</taxon>
        <taxon>Pentapetalae</taxon>
        <taxon>rosids</taxon>
        <taxon>fabids</taxon>
        <taxon>Fagales</taxon>
        <taxon>Fagaceae</taxon>
        <taxon>Castanea</taxon>
    </lineage>
</organism>
<evidence type="ECO:0000256" key="8">
    <source>
        <dbReference type="ARBA" id="ARBA00022777"/>
    </source>
</evidence>
<evidence type="ECO:0000256" key="1">
    <source>
        <dbReference type="ARBA" id="ARBA00004162"/>
    </source>
</evidence>
<evidence type="ECO:0000256" key="6">
    <source>
        <dbReference type="ARBA" id="ARBA00022692"/>
    </source>
</evidence>
<evidence type="ECO:0000256" key="4">
    <source>
        <dbReference type="ARBA" id="ARBA00022527"/>
    </source>
</evidence>
<feature type="non-terminal residue" evidence="15">
    <location>
        <position position="1"/>
    </location>
</feature>
<comment type="catalytic activity">
    <reaction evidence="13">
        <text>L-seryl-[protein] + ATP = O-phospho-L-seryl-[protein] + ADP + H(+)</text>
        <dbReference type="Rhea" id="RHEA:17989"/>
        <dbReference type="Rhea" id="RHEA-COMP:9863"/>
        <dbReference type="Rhea" id="RHEA-COMP:11604"/>
        <dbReference type="ChEBI" id="CHEBI:15378"/>
        <dbReference type="ChEBI" id="CHEBI:29999"/>
        <dbReference type="ChEBI" id="CHEBI:30616"/>
        <dbReference type="ChEBI" id="CHEBI:83421"/>
        <dbReference type="ChEBI" id="CHEBI:456216"/>
        <dbReference type="EC" id="2.7.11.1"/>
    </reaction>
</comment>
<keyword evidence="3" id="KW-1003">Cell membrane</keyword>
<evidence type="ECO:0000313" key="16">
    <source>
        <dbReference type="Proteomes" id="UP000737018"/>
    </source>
</evidence>
<dbReference type="Gene3D" id="1.10.510.10">
    <property type="entry name" value="Transferase(Phosphotransferase) domain 1"/>
    <property type="match status" value="1"/>
</dbReference>
<comment type="catalytic activity">
    <reaction evidence="12">
        <text>L-threonyl-[protein] + ATP = O-phospho-L-threonyl-[protein] + ADP + H(+)</text>
        <dbReference type="Rhea" id="RHEA:46608"/>
        <dbReference type="Rhea" id="RHEA-COMP:11060"/>
        <dbReference type="Rhea" id="RHEA-COMP:11605"/>
        <dbReference type="ChEBI" id="CHEBI:15378"/>
        <dbReference type="ChEBI" id="CHEBI:30013"/>
        <dbReference type="ChEBI" id="CHEBI:30616"/>
        <dbReference type="ChEBI" id="CHEBI:61977"/>
        <dbReference type="ChEBI" id="CHEBI:456216"/>
        <dbReference type="EC" id="2.7.11.1"/>
    </reaction>
</comment>
<evidence type="ECO:0000256" key="13">
    <source>
        <dbReference type="ARBA" id="ARBA00048679"/>
    </source>
</evidence>
<evidence type="ECO:0000256" key="12">
    <source>
        <dbReference type="ARBA" id="ARBA00047899"/>
    </source>
</evidence>
<feature type="compositionally biased region" description="Polar residues" evidence="14">
    <location>
        <begin position="115"/>
        <end position="130"/>
    </location>
</feature>
<feature type="compositionally biased region" description="Basic and acidic residues" evidence="14">
    <location>
        <begin position="92"/>
        <end position="111"/>
    </location>
</feature>
<keyword evidence="11" id="KW-0472">Membrane</keyword>
<protein>
    <recommendedName>
        <fullName evidence="2">non-specific serine/threonine protein kinase</fullName>
        <ecNumber evidence="2">2.7.11.1</ecNumber>
    </recommendedName>
</protein>
<keyword evidence="9" id="KW-0067">ATP-binding</keyword>
<sequence>AKPLVKQALENGNFHALIDTGLQNEYNPSEMRRMVACAAACVRNSASNRPKMSQIVRALEGNLPLDDLNGGIKPGDSGEFGSYGSKSYDTNQRNEDLKKYNKLLQEDHTEDTNEQSEPSTNYVSALQTAR</sequence>
<dbReference type="PANTHER" id="PTHR47982:SF33">
    <property type="entry name" value="PROLINE-RICH RECEPTOR-LIKE PROTEIN KINASE PERK15"/>
    <property type="match status" value="1"/>
</dbReference>
<evidence type="ECO:0000256" key="3">
    <source>
        <dbReference type="ARBA" id="ARBA00022475"/>
    </source>
</evidence>
<dbReference type="GO" id="GO:0005886">
    <property type="term" value="C:plasma membrane"/>
    <property type="evidence" value="ECO:0007669"/>
    <property type="project" value="UniProtKB-SubCell"/>
</dbReference>
<evidence type="ECO:0000256" key="7">
    <source>
        <dbReference type="ARBA" id="ARBA00022741"/>
    </source>
</evidence>
<evidence type="ECO:0000256" key="9">
    <source>
        <dbReference type="ARBA" id="ARBA00022840"/>
    </source>
</evidence>
<proteinExistence type="predicted"/>
<name>A0A8J4R2Z2_9ROSI</name>
<comment type="subcellular location">
    <subcellularLocation>
        <location evidence="1">Cell membrane</location>
        <topology evidence="1">Single-pass membrane protein</topology>
    </subcellularLocation>
</comment>
<keyword evidence="10" id="KW-1133">Transmembrane helix</keyword>
<keyword evidence="8" id="KW-0418">Kinase</keyword>
<keyword evidence="7" id="KW-0547">Nucleotide-binding</keyword>
<dbReference type="AlphaFoldDB" id="A0A8J4R2Z2"/>
<feature type="region of interest" description="Disordered" evidence="14">
    <location>
        <begin position="65"/>
        <end position="130"/>
    </location>
</feature>
<gene>
    <name evidence="15" type="ORF">CMV_018689</name>
</gene>
<evidence type="ECO:0000256" key="11">
    <source>
        <dbReference type="ARBA" id="ARBA00023136"/>
    </source>
</evidence>
<accession>A0A8J4R2Z2</accession>
<dbReference type="GO" id="GO:0004674">
    <property type="term" value="F:protein serine/threonine kinase activity"/>
    <property type="evidence" value="ECO:0007669"/>
    <property type="project" value="UniProtKB-KW"/>
</dbReference>
<evidence type="ECO:0000256" key="2">
    <source>
        <dbReference type="ARBA" id="ARBA00012513"/>
    </source>
</evidence>
<keyword evidence="5" id="KW-0808">Transferase</keyword>
<dbReference type="EMBL" id="JRKL02003174">
    <property type="protein sequence ID" value="KAF3956162.1"/>
    <property type="molecule type" value="Genomic_DNA"/>
</dbReference>
<evidence type="ECO:0000256" key="14">
    <source>
        <dbReference type="SAM" id="MobiDB-lite"/>
    </source>
</evidence>
<keyword evidence="16" id="KW-1185">Reference proteome</keyword>
<keyword evidence="4" id="KW-0723">Serine/threonine-protein kinase</keyword>
<evidence type="ECO:0000256" key="10">
    <source>
        <dbReference type="ARBA" id="ARBA00022989"/>
    </source>
</evidence>
<dbReference type="Proteomes" id="UP000737018">
    <property type="component" value="Unassembled WGS sequence"/>
</dbReference>
<reference evidence="15" key="1">
    <citation type="submission" date="2020-03" db="EMBL/GenBank/DDBJ databases">
        <title>Castanea mollissima Vanexum genome sequencing.</title>
        <authorList>
            <person name="Staton M."/>
        </authorList>
    </citation>
    <scope>NUCLEOTIDE SEQUENCE</scope>
    <source>
        <tissue evidence="15">Leaf</tissue>
    </source>
</reference>
<comment type="caution">
    <text evidence="15">The sequence shown here is derived from an EMBL/GenBank/DDBJ whole genome shotgun (WGS) entry which is preliminary data.</text>
</comment>
<evidence type="ECO:0000256" key="5">
    <source>
        <dbReference type="ARBA" id="ARBA00022679"/>
    </source>
</evidence>
<dbReference type="GO" id="GO:0005524">
    <property type="term" value="F:ATP binding"/>
    <property type="evidence" value="ECO:0007669"/>
    <property type="project" value="UniProtKB-KW"/>
</dbReference>
<dbReference type="OrthoDB" id="4062651at2759"/>
<evidence type="ECO:0000313" key="15">
    <source>
        <dbReference type="EMBL" id="KAF3956162.1"/>
    </source>
</evidence>
<dbReference type="PANTHER" id="PTHR47982">
    <property type="entry name" value="PROLINE-RICH RECEPTOR-LIKE PROTEIN KINASE PERK4"/>
    <property type="match status" value="1"/>
</dbReference>
<keyword evidence="6" id="KW-0812">Transmembrane</keyword>
<dbReference type="EC" id="2.7.11.1" evidence="2"/>
<dbReference type="InterPro" id="IPR047117">
    <property type="entry name" value="PERK1-13-like"/>
</dbReference>